<dbReference type="OrthoDB" id="9797191at2"/>
<dbReference type="Proteomes" id="UP000306196">
    <property type="component" value="Unassembled WGS sequence"/>
</dbReference>
<dbReference type="PANTHER" id="PTHR35788">
    <property type="entry name" value="EXPORTED PROTEIN-RELATED"/>
    <property type="match status" value="1"/>
</dbReference>
<dbReference type="Pfam" id="PF04294">
    <property type="entry name" value="VanW"/>
    <property type="match status" value="1"/>
</dbReference>
<dbReference type="AlphaFoldDB" id="A0A5R8KEZ9"/>
<dbReference type="InterPro" id="IPR052913">
    <property type="entry name" value="Glycopeptide_resist_protein"/>
</dbReference>
<keyword evidence="2" id="KW-1185">Reference proteome</keyword>
<sequence length="602" mass="66393">MASPTSGVAASSARDRVMEVASSERQPSRWEACWFGFRSRCFKFQRWLRNWVRGDVRRLRTGVGIGEWEPVATHVSPLFSSSEVSEFTLQAGKVHNLRLAAKGLNGVKVKAGQVWSFWAQVGRPVKSRGYVYGREVREGCVIPAVGGGLCQMSGAIYQGALDAGLEIVERHAHTRRVARSGMVPGRDATVFWNYVDLRLRAPFDWQMEVRLENGQLVVKIYCERGMGAAGKGGMTRVKADDDDHTAESCESCGMVSCFRHAEMAGLKTQARTAFLVDEWWPEFDAWIGQERGDRDRLLMPMKPGMVGGKRYPWSVKGWERVSDFPAFVVGRSWRSRRLAGQGAERQRSLLKSSCELASLYEKHLPFDALHVVVTQSLLPYLWLSGALGGRTFDVLMQRAPLGALQESLDRAYARHPESSTLGDFRLDGDLVMAEEEALKRANRWITPNRQLAEMAGSRAVLLDWTMPQGKASEAKKTFSKQMVFPASTLGRKGAYEVRETARTLGWTVVLSGPVLESAEFWRGVEVVNSGADWLNFAGPVVMPVWAESQPRRLLLALANGRPVITTKASGLEGLPGVIVIEEGAAGALIEALGSVGMKGGCA</sequence>
<dbReference type="InterPro" id="IPR007391">
    <property type="entry name" value="Vancomycin_resist_VanW"/>
</dbReference>
<evidence type="ECO:0000313" key="2">
    <source>
        <dbReference type="Proteomes" id="UP000306196"/>
    </source>
</evidence>
<gene>
    <name evidence="1" type="ORF">FEM03_11230</name>
</gene>
<reference evidence="1 2" key="1">
    <citation type="submission" date="2019-05" db="EMBL/GenBank/DDBJ databases">
        <title>Verrucobacter flavum gen. nov., sp. nov. a new member of the family Verrucomicrobiaceae.</title>
        <authorList>
            <person name="Szuroczki S."/>
            <person name="Abbaszade G."/>
            <person name="Szabo A."/>
            <person name="Felfoldi T."/>
            <person name="Schumann P."/>
            <person name="Boka K."/>
            <person name="Keki Z."/>
            <person name="Toumi M."/>
            <person name="Toth E."/>
        </authorList>
    </citation>
    <scope>NUCLEOTIDE SEQUENCE [LARGE SCALE GENOMIC DNA]</scope>
    <source>
        <strain evidence="1 2">MG-N-17</strain>
    </source>
</reference>
<organism evidence="1 2">
    <name type="scientific">Phragmitibacter flavus</name>
    <dbReference type="NCBI Taxonomy" id="2576071"/>
    <lineage>
        <taxon>Bacteria</taxon>
        <taxon>Pseudomonadati</taxon>
        <taxon>Verrucomicrobiota</taxon>
        <taxon>Verrucomicrobiia</taxon>
        <taxon>Verrucomicrobiales</taxon>
        <taxon>Verrucomicrobiaceae</taxon>
        <taxon>Phragmitibacter</taxon>
    </lineage>
</organism>
<dbReference type="EMBL" id="VAUV01000007">
    <property type="protein sequence ID" value="TLD70870.1"/>
    <property type="molecule type" value="Genomic_DNA"/>
</dbReference>
<proteinExistence type="predicted"/>
<dbReference type="SUPFAM" id="SSF53756">
    <property type="entry name" value="UDP-Glycosyltransferase/glycogen phosphorylase"/>
    <property type="match status" value="1"/>
</dbReference>
<comment type="caution">
    <text evidence="1">The sequence shown here is derived from an EMBL/GenBank/DDBJ whole genome shotgun (WGS) entry which is preliminary data.</text>
</comment>
<accession>A0A5R8KEZ9</accession>
<dbReference type="RefSeq" id="WP_138086340.1">
    <property type="nucleotide sequence ID" value="NZ_VAUV01000007.1"/>
</dbReference>
<evidence type="ECO:0000313" key="1">
    <source>
        <dbReference type="EMBL" id="TLD70870.1"/>
    </source>
</evidence>
<name>A0A5R8KEZ9_9BACT</name>
<protein>
    <submittedName>
        <fullName evidence="1">Vanw family protein</fullName>
    </submittedName>
</protein>
<dbReference type="PANTHER" id="PTHR35788:SF1">
    <property type="entry name" value="EXPORTED PROTEIN"/>
    <property type="match status" value="1"/>
</dbReference>